<dbReference type="AlphaFoldDB" id="A0A5Q2MRB1"/>
<name>A0A5Q2MRB1_9ACTN</name>
<sequence>MTARQHPDGRVARGQRTREAIIAAHSALLREGELRPTGKAVAERAGVSLRTLWLNFKDIESLLEATGRYWLDHDASSWTSVPADLALTMRIEAFCVQRAARLEGLAPAARSGLTSEPFSPALRAARLQHLDRLHADLVATFGAELGAGRDSVAHRVLFALANSMTWQLLRDDEGLSVEEATDVVRHGFRLVLEAPGVS</sequence>
<dbReference type="KEGG" id="aef:GEV26_17735"/>
<dbReference type="Proteomes" id="UP000392064">
    <property type="component" value="Chromosome"/>
</dbReference>
<dbReference type="EMBL" id="CP045737">
    <property type="protein sequence ID" value="QGG43070.1"/>
    <property type="molecule type" value="Genomic_DNA"/>
</dbReference>
<evidence type="ECO:0000313" key="1">
    <source>
        <dbReference type="EMBL" id="QGG43070.1"/>
    </source>
</evidence>
<proteinExistence type="predicted"/>
<organism evidence="1 2">
    <name type="scientific">Aeromicrobium yanjiei</name>
    <dbReference type="NCBI Taxonomy" id="2662028"/>
    <lineage>
        <taxon>Bacteria</taxon>
        <taxon>Bacillati</taxon>
        <taxon>Actinomycetota</taxon>
        <taxon>Actinomycetes</taxon>
        <taxon>Propionibacteriales</taxon>
        <taxon>Nocardioidaceae</taxon>
        <taxon>Aeromicrobium</taxon>
    </lineage>
</organism>
<dbReference type="SUPFAM" id="SSF46689">
    <property type="entry name" value="Homeodomain-like"/>
    <property type="match status" value="1"/>
</dbReference>
<keyword evidence="2" id="KW-1185">Reference proteome</keyword>
<gene>
    <name evidence="1" type="ORF">GEV26_17735</name>
</gene>
<reference evidence="1 2" key="1">
    <citation type="submission" date="2019-11" db="EMBL/GenBank/DDBJ databases">
        <authorList>
            <person name="Li J."/>
        </authorList>
    </citation>
    <scope>NUCLEOTIDE SEQUENCE [LARGE SCALE GENOMIC DNA]</scope>
    <source>
        <strain evidence="1 2">MF47</strain>
    </source>
</reference>
<dbReference type="InterPro" id="IPR009057">
    <property type="entry name" value="Homeodomain-like_sf"/>
</dbReference>
<dbReference type="RefSeq" id="WP_153654873.1">
    <property type="nucleotide sequence ID" value="NZ_CP045737.1"/>
</dbReference>
<dbReference type="Gene3D" id="1.10.357.10">
    <property type="entry name" value="Tetracycline Repressor, domain 2"/>
    <property type="match status" value="1"/>
</dbReference>
<accession>A0A5Q2MRB1</accession>
<evidence type="ECO:0000313" key="2">
    <source>
        <dbReference type="Proteomes" id="UP000392064"/>
    </source>
</evidence>
<protein>
    <submittedName>
        <fullName evidence="1">TetR/AcrR family transcriptional regulator</fullName>
    </submittedName>
</protein>